<dbReference type="SUPFAM" id="SSF53474">
    <property type="entry name" value="alpha/beta-Hydrolases"/>
    <property type="match status" value="1"/>
</dbReference>
<proteinExistence type="inferred from homology"/>
<evidence type="ECO:0000256" key="5">
    <source>
        <dbReference type="SAM" id="SignalP"/>
    </source>
</evidence>
<keyword evidence="5" id="KW-0732">Signal</keyword>
<dbReference type="CDD" id="cd00519">
    <property type="entry name" value="Lipase_3"/>
    <property type="match status" value="1"/>
</dbReference>
<feature type="signal peptide" evidence="5">
    <location>
        <begin position="1"/>
        <end position="29"/>
    </location>
</feature>
<comment type="similarity">
    <text evidence="2">Belongs to the AB hydrolase superfamily. Lipase family. Class 3 subfamily.</text>
</comment>
<dbReference type="Gene3D" id="3.40.50.1820">
    <property type="entry name" value="alpha/beta hydrolase"/>
    <property type="match status" value="1"/>
</dbReference>
<accession>A0A8H5GCP4</accession>
<evidence type="ECO:0000256" key="4">
    <source>
        <dbReference type="ARBA" id="ARBA00048461"/>
    </source>
</evidence>
<feature type="chain" id="PRO_5034508373" description="Fungal lipase-type domain-containing protein" evidence="5">
    <location>
        <begin position="30"/>
        <end position="325"/>
    </location>
</feature>
<reference evidence="7 8" key="1">
    <citation type="journal article" date="2020" name="ISME J.">
        <title>Uncovering the hidden diversity of litter-decomposition mechanisms in mushroom-forming fungi.</title>
        <authorList>
            <person name="Floudas D."/>
            <person name="Bentzer J."/>
            <person name="Ahren D."/>
            <person name="Johansson T."/>
            <person name="Persson P."/>
            <person name="Tunlid A."/>
        </authorList>
    </citation>
    <scope>NUCLEOTIDE SEQUENCE [LARGE SCALE GENOMIC DNA]</scope>
    <source>
        <strain evidence="7 8">CBS 146.42</strain>
    </source>
</reference>
<comment type="catalytic activity">
    <reaction evidence="4">
        <text>a monoacylglycerol + H2O = glycerol + a fatty acid + H(+)</text>
        <dbReference type="Rhea" id="RHEA:15245"/>
        <dbReference type="ChEBI" id="CHEBI:15377"/>
        <dbReference type="ChEBI" id="CHEBI:15378"/>
        <dbReference type="ChEBI" id="CHEBI:17408"/>
        <dbReference type="ChEBI" id="CHEBI:17754"/>
        <dbReference type="ChEBI" id="CHEBI:28868"/>
    </reaction>
</comment>
<keyword evidence="1" id="KW-1015">Disulfide bond</keyword>
<evidence type="ECO:0000313" key="7">
    <source>
        <dbReference type="EMBL" id="KAF5362552.1"/>
    </source>
</evidence>
<dbReference type="InterPro" id="IPR029058">
    <property type="entry name" value="AB_hydrolase_fold"/>
</dbReference>
<organism evidence="7 8">
    <name type="scientific">Leucocoprinus leucothites</name>
    <dbReference type="NCBI Taxonomy" id="201217"/>
    <lineage>
        <taxon>Eukaryota</taxon>
        <taxon>Fungi</taxon>
        <taxon>Dikarya</taxon>
        <taxon>Basidiomycota</taxon>
        <taxon>Agaricomycotina</taxon>
        <taxon>Agaricomycetes</taxon>
        <taxon>Agaricomycetidae</taxon>
        <taxon>Agaricales</taxon>
        <taxon>Agaricineae</taxon>
        <taxon>Agaricaceae</taxon>
        <taxon>Leucocoprinus</taxon>
    </lineage>
</organism>
<dbReference type="Pfam" id="PF01764">
    <property type="entry name" value="Lipase_3"/>
    <property type="match status" value="1"/>
</dbReference>
<dbReference type="AlphaFoldDB" id="A0A8H5GCP4"/>
<comment type="catalytic activity">
    <reaction evidence="3">
        <text>a diacylglycerol + H2O = a monoacylglycerol + a fatty acid + H(+)</text>
        <dbReference type="Rhea" id="RHEA:32731"/>
        <dbReference type="ChEBI" id="CHEBI:15377"/>
        <dbReference type="ChEBI" id="CHEBI:15378"/>
        <dbReference type="ChEBI" id="CHEBI:17408"/>
        <dbReference type="ChEBI" id="CHEBI:18035"/>
        <dbReference type="ChEBI" id="CHEBI:28868"/>
    </reaction>
</comment>
<dbReference type="EMBL" id="JAACJO010000002">
    <property type="protein sequence ID" value="KAF5362552.1"/>
    <property type="molecule type" value="Genomic_DNA"/>
</dbReference>
<evidence type="ECO:0000256" key="2">
    <source>
        <dbReference type="ARBA" id="ARBA00043996"/>
    </source>
</evidence>
<evidence type="ECO:0000259" key="6">
    <source>
        <dbReference type="Pfam" id="PF01764"/>
    </source>
</evidence>
<comment type="caution">
    <text evidence="7">The sequence shown here is derived from an EMBL/GenBank/DDBJ whole genome shotgun (WGS) entry which is preliminary data.</text>
</comment>
<evidence type="ECO:0000256" key="1">
    <source>
        <dbReference type="ARBA" id="ARBA00023157"/>
    </source>
</evidence>
<evidence type="ECO:0000313" key="8">
    <source>
        <dbReference type="Proteomes" id="UP000559027"/>
    </source>
</evidence>
<dbReference type="InterPro" id="IPR002921">
    <property type="entry name" value="Fungal_lipase-type"/>
</dbReference>
<feature type="domain" description="Fungal lipase-type" evidence="6">
    <location>
        <begin position="122"/>
        <end position="263"/>
    </location>
</feature>
<dbReference type="GO" id="GO:0006629">
    <property type="term" value="P:lipid metabolic process"/>
    <property type="evidence" value="ECO:0007669"/>
    <property type="project" value="InterPro"/>
</dbReference>
<dbReference type="PANTHER" id="PTHR45856:SF25">
    <property type="entry name" value="FUNGAL LIPASE-LIKE DOMAIN-CONTAINING PROTEIN"/>
    <property type="match status" value="1"/>
</dbReference>
<evidence type="ECO:0000256" key="3">
    <source>
        <dbReference type="ARBA" id="ARBA00047591"/>
    </source>
</evidence>
<keyword evidence="8" id="KW-1185">Reference proteome</keyword>
<sequence>MRFGYTENSMLPLRLAIVLFSFALAFVLAVPTQDEVTNVEVTPSLISLEKREAIPLSPAEVASFSTYTAYATVSTCGPPNLLAWNCTKCLSNPQFTPVATGGDGGVVQIWFVGYDPTLDSVIVSFQGTDVSKILPLITDLDLIPTPLNPQLFPGIGPEILTHNGFAYAQSLSAAPVLSAVQTTMSRFNTSHVTVVGISLGAALATISSVHLKIHLPSTTTFKVVTYGGPHVGNKAFANYVDSQFPDAVFRVVNKRDLVPLYPPSILGFEHPEGELHIRDDLSWVSCPGHESGDPNCLIAYISNIFGWTLNDVNDHNGPYGIPKGC</sequence>
<name>A0A8H5GCP4_9AGAR</name>
<dbReference type="InterPro" id="IPR051218">
    <property type="entry name" value="Sec_MonoDiacylglyc_Lipase"/>
</dbReference>
<dbReference type="Proteomes" id="UP000559027">
    <property type="component" value="Unassembled WGS sequence"/>
</dbReference>
<protein>
    <recommendedName>
        <fullName evidence="6">Fungal lipase-type domain-containing protein</fullName>
    </recommendedName>
</protein>
<dbReference type="OrthoDB" id="426718at2759"/>
<dbReference type="PANTHER" id="PTHR45856">
    <property type="entry name" value="ALPHA/BETA-HYDROLASES SUPERFAMILY PROTEIN"/>
    <property type="match status" value="1"/>
</dbReference>
<gene>
    <name evidence="7" type="ORF">D9756_002124</name>
</gene>